<dbReference type="RefSeq" id="WP_075144668.1">
    <property type="nucleotide sequence ID" value="NZ_CP013707.1"/>
</dbReference>
<gene>
    <name evidence="2" type="ORF">JQS73_05980</name>
</gene>
<protein>
    <submittedName>
        <fullName evidence="2">FeoB-associated Cys-rich membrane protein</fullName>
    </submittedName>
</protein>
<organism evidence="2 3">
    <name type="scientific">Clostridium botulinum</name>
    <dbReference type="NCBI Taxonomy" id="1491"/>
    <lineage>
        <taxon>Bacteria</taxon>
        <taxon>Bacillati</taxon>
        <taxon>Bacillota</taxon>
        <taxon>Clostridia</taxon>
        <taxon>Eubacteriales</taxon>
        <taxon>Clostridiaceae</taxon>
        <taxon>Clostridium</taxon>
    </lineage>
</organism>
<dbReference type="Pfam" id="PF12669">
    <property type="entry name" value="FeoB_associated"/>
    <property type="match status" value="1"/>
</dbReference>
<name>A0ABD7CNC4_CLOBO</name>
<evidence type="ECO:0000313" key="2">
    <source>
        <dbReference type="EMBL" id="QRI54650.1"/>
    </source>
</evidence>
<evidence type="ECO:0000313" key="3">
    <source>
        <dbReference type="Proteomes" id="UP000663464"/>
    </source>
</evidence>
<reference evidence="2 3" key="1">
    <citation type="journal article" date="2014" name="J. Infect. Dis.">
        <title>Molecular characterization of a novel botulinum neurotoxin type H gene.</title>
        <authorList>
            <person name="Dover N."/>
            <person name="Barash J.R."/>
            <person name="Hill K.K."/>
            <person name="Xie G."/>
            <person name="Arnon S.S."/>
        </authorList>
    </citation>
    <scope>NUCLEOTIDE SEQUENCE [LARGE SCALE GENOMIC DNA]</scope>
    <source>
        <strain evidence="2 3">IBCA10-7060</strain>
    </source>
</reference>
<sequence length="48" mass="5201">MEIIIATVIILLAIYILAKNIKKKTSGQCDCSSCPPGCSCSNKEEKNK</sequence>
<accession>A0ABD7CNC4</accession>
<dbReference type="Proteomes" id="UP000663464">
    <property type="component" value="Chromosome"/>
</dbReference>
<feature type="compositionally biased region" description="Low complexity" evidence="1">
    <location>
        <begin position="26"/>
        <end position="41"/>
    </location>
</feature>
<evidence type="ECO:0000256" key="1">
    <source>
        <dbReference type="SAM" id="MobiDB-lite"/>
    </source>
</evidence>
<dbReference type="EMBL" id="CP069280">
    <property type="protein sequence ID" value="QRI54650.1"/>
    <property type="molecule type" value="Genomic_DNA"/>
</dbReference>
<dbReference type="AlphaFoldDB" id="A0ABD7CNC4"/>
<feature type="region of interest" description="Disordered" evidence="1">
    <location>
        <begin position="26"/>
        <end position="48"/>
    </location>
</feature>
<proteinExistence type="predicted"/>